<feature type="region of interest" description="Disordered" evidence="1">
    <location>
        <begin position="489"/>
        <end position="514"/>
    </location>
</feature>
<feature type="compositionally biased region" description="Polar residues" evidence="1">
    <location>
        <begin position="281"/>
        <end position="299"/>
    </location>
</feature>
<reference evidence="2 3" key="1">
    <citation type="submission" date="2023-02" db="EMBL/GenBank/DDBJ databases">
        <title>LHISI_Scaffold_Assembly.</title>
        <authorList>
            <person name="Stuart O.P."/>
            <person name="Cleave R."/>
            <person name="Magrath M.J.L."/>
            <person name="Mikheyev A.S."/>
        </authorList>
    </citation>
    <scope>NUCLEOTIDE SEQUENCE [LARGE SCALE GENOMIC DNA]</scope>
    <source>
        <strain evidence="2">Daus_M_001</strain>
        <tissue evidence="2">Leg muscle</tissue>
    </source>
</reference>
<protein>
    <submittedName>
        <fullName evidence="2">Uncharacterized protein</fullName>
    </submittedName>
</protein>
<dbReference type="EMBL" id="JARBHB010000005">
    <property type="protein sequence ID" value="KAJ8883998.1"/>
    <property type="molecule type" value="Genomic_DNA"/>
</dbReference>
<gene>
    <name evidence="2" type="ORF">PR048_015854</name>
</gene>
<sequence>MEETRKRERPEKTHHTLVTSATFPTCDPTGTQARSTLTSTVTTKPPRSLIIATRGYTLHYGNNNYASVHEVKSALDEHIRLTFDVAFALCRSSCQKLRGLSFNYTRDLERSPPTKANRVRFRIFASGELSWTTPLVSRFSRRSSVSPALASRRCSILASLHPHRFSRPRCQVLSKPLHSTLFPITPLFLTHVQDVLHSAEVEEFELGLRQVLVAHLECVVVHLSEFVAHRLASSAASDASASLVRAVLDLSSDLSRSSSISCTFLLSAAISLSACKQDQTSTLPPSTHSRSTGCTRQQNGGTGWRRVVTPFANERLVNYSPAGGQAQSPAQPVEETQRNKDLKETGALNRRLETSAKLIISDTPPCRLGGSRLSPALRSSAARGTRRRLSVGRVATVPHTGDFKVAYLQALTTCRATAVRLSVMQLVAQTAFTPTCRSDFKDMFTTKCRWLPLEEQDPRLRSEHGCCSGQVGKEAVFFTMWRWHGGDAGDVVPRKTPGPETGDSAGRGARLASRHRNPWQRRLTSLPSHAFASRQPCARHSWSTLHSTVFNSNFCIQPPPLADICAAMPKVTWATGLVKSVHDQMLSRAFKRSHFTVNSLYRVDPHLARRSAGTCATDSASERNTCGMRFTHVTWIATYSSLLFVGAASWVRMDRPSTSHKYSAGLISGERVPIASVMLPCDTDRKADVASGRTRYVYHADFFSTLQRIQEPYRTQRRHEKLAVPSDLDTDQGIPRFPALRQVAVLQQYQGREHLN</sequence>
<accession>A0ABQ9HI53</accession>
<organism evidence="2 3">
    <name type="scientific">Dryococelus australis</name>
    <dbReference type="NCBI Taxonomy" id="614101"/>
    <lineage>
        <taxon>Eukaryota</taxon>
        <taxon>Metazoa</taxon>
        <taxon>Ecdysozoa</taxon>
        <taxon>Arthropoda</taxon>
        <taxon>Hexapoda</taxon>
        <taxon>Insecta</taxon>
        <taxon>Pterygota</taxon>
        <taxon>Neoptera</taxon>
        <taxon>Polyneoptera</taxon>
        <taxon>Phasmatodea</taxon>
        <taxon>Verophasmatodea</taxon>
        <taxon>Anareolatae</taxon>
        <taxon>Phasmatidae</taxon>
        <taxon>Eurycanthinae</taxon>
        <taxon>Dryococelus</taxon>
    </lineage>
</organism>
<feature type="region of interest" description="Disordered" evidence="1">
    <location>
        <begin position="21"/>
        <end position="40"/>
    </location>
</feature>
<name>A0ABQ9HI53_9NEOP</name>
<keyword evidence="3" id="KW-1185">Reference proteome</keyword>
<comment type="caution">
    <text evidence="2">The sequence shown here is derived from an EMBL/GenBank/DDBJ whole genome shotgun (WGS) entry which is preliminary data.</text>
</comment>
<evidence type="ECO:0000313" key="3">
    <source>
        <dbReference type="Proteomes" id="UP001159363"/>
    </source>
</evidence>
<proteinExistence type="predicted"/>
<evidence type="ECO:0000256" key="1">
    <source>
        <dbReference type="SAM" id="MobiDB-lite"/>
    </source>
</evidence>
<dbReference type="Proteomes" id="UP001159363">
    <property type="component" value="Chromosome 4"/>
</dbReference>
<feature type="region of interest" description="Disordered" evidence="1">
    <location>
        <begin position="321"/>
        <end position="340"/>
    </location>
</feature>
<evidence type="ECO:0000313" key="2">
    <source>
        <dbReference type="EMBL" id="KAJ8883998.1"/>
    </source>
</evidence>
<feature type="region of interest" description="Disordered" evidence="1">
    <location>
        <begin position="281"/>
        <end position="301"/>
    </location>
</feature>